<reference evidence="3 4" key="1">
    <citation type="submission" date="2016-10" db="EMBL/GenBank/DDBJ databases">
        <authorList>
            <person name="de Groot N.N."/>
        </authorList>
    </citation>
    <scope>NUCLEOTIDE SEQUENCE [LARGE SCALE GENOMIC DNA]</scope>
    <source>
        <strain evidence="1 4">NLAE-zl-C500</strain>
        <strain evidence="2 3">NLAE-zl-C57</strain>
    </source>
</reference>
<dbReference type="EMBL" id="FMYE01000037">
    <property type="protein sequence ID" value="SDB78242.1"/>
    <property type="molecule type" value="Genomic_DNA"/>
</dbReference>
<dbReference type="InterPro" id="IPR032338">
    <property type="entry name" value="DUF4858"/>
</dbReference>
<dbReference type="EMBL" id="FNDO01000069">
    <property type="protein sequence ID" value="SDI72598.1"/>
    <property type="molecule type" value="Genomic_DNA"/>
</dbReference>
<evidence type="ECO:0000313" key="2">
    <source>
        <dbReference type="EMBL" id="SDI72598.1"/>
    </source>
</evidence>
<evidence type="ECO:0008006" key="5">
    <source>
        <dbReference type="Google" id="ProtNLM"/>
    </source>
</evidence>
<protein>
    <recommendedName>
        <fullName evidence="5">DUF4858 domain-containing protein</fullName>
    </recommendedName>
</protein>
<evidence type="ECO:0000313" key="3">
    <source>
        <dbReference type="Proteomes" id="UP000181870"/>
    </source>
</evidence>
<evidence type="ECO:0000313" key="1">
    <source>
        <dbReference type="EMBL" id="SDB78242.1"/>
    </source>
</evidence>
<gene>
    <name evidence="1" type="ORF">SAMN05192581_10374</name>
    <name evidence="2" type="ORF">SAMN05192582_106930</name>
</gene>
<dbReference type="Proteomes" id="UP000183670">
    <property type="component" value="Unassembled WGS sequence"/>
</dbReference>
<organism evidence="2 3">
    <name type="scientific">Bacteroides ovatus</name>
    <dbReference type="NCBI Taxonomy" id="28116"/>
    <lineage>
        <taxon>Bacteria</taxon>
        <taxon>Pseudomonadati</taxon>
        <taxon>Bacteroidota</taxon>
        <taxon>Bacteroidia</taxon>
        <taxon>Bacteroidales</taxon>
        <taxon>Bacteroidaceae</taxon>
        <taxon>Bacteroides</taxon>
    </lineage>
</organism>
<dbReference type="Proteomes" id="UP000181870">
    <property type="component" value="Unassembled WGS sequence"/>
</dbReference>
<accession>A0A1G8MX50</accession>
<dbReference type="AlphaFoldDB" id="A0A1G8MX50"/>
<name>A0A1G8MX50_BACOV</name>
<dbReference type="Pfam" id="PF16150">
    <property type="entry name" value="DUF4858"/>
    <property type="match status" value="1"/>
</dbReference>
<evidence type="ECO:0000313" key="4">
    <source>
        <dbReference type="Proteomes" id="UP000183670"/>
    </source>
</evidence>
<sequence>MGTFVCISSLLLLTGGLLRSKDSFSYVQNVYEVLRNIGNERVKRMDGLKRFITTMALCLTALFAYSQVWTAQDSLHLKKLLESDQELHLNMDAVKSIDFGSAVGTPRMSEEKSWMMPDESLPEALPKPKVMLTLMPYKANTRYNWDPIYQKKIKIDKNTWRGDPFYEIRHQRSYSNWARNPMAKGMRKSLDEIQASGVRFRQLGERANGMMVNTVVMDAPIPLFGGNGVYINGGTIGGLDLMAVFTKDFWNKTGRDNRARTLEVLRTYGDSTTVLINKPIEQIAR</sequence>
<proteinExistence type="predicted"/>